<evidence type="ECO:0000313" key="4">
    <source>
        <dbReference type="EMBL" id="VWX34634.1"/>
    </source>
</evidence>
<dbReference type="InterPro" id="IPR032816">
    <property type="entry name" value="VTT_dom"/>
</dbReference>
<protein>
    <submittedName>
        <fullName evidence="4">Putative membrane phosphatase</fullName>
    </submittedName>
</protein>
<dbReference type="Proteomes" id="UP000439752">
    <property type="component" value="Unassembled WGS sequence"/>
</dbReference>
<keyword evidence="5" id="KW-1185">Reference proteome</keyword>
<keyword evidence="2" id="KW-0472">Membrane</keyword>
<dbReference type="EMBL" id="CABWKQ010000011">
    <property type="protein sequence ID" value="VWX34634.1"/>
    <property type="molecule type" value="Genomic_DNA"/>
</dbReference>
<evidence type="ECO:0000313" key="5">
    <source>
        <dbReference type="Proteomes" id="UP000439752"/>
    </source>
</evidence>
<feature type="domain" description="VTT" evidence="3">
    <location>
        <begin position="30"/>
        <end position="156"/>
    </location>
</feature>
<proteinExistence type="inferred from homology"/>
<dbReference type="GO" id="GO:0005886">
    <property type="term" value="C:plasma membrane"/>
    <property type="evidence" value="ECO:0007669"/>
    <property type="project" value="TreeGrafter"/>
</dbReference>
<dbReference type="AlphaFoldDB" id="A0A653I702"/>
<dbReference type="RefSeq" id="WP_236550017.1">
    <property type="nucleotide sequence ID" value="NZ_LR732311.1"/>
</dbReference>
<evidence type="ECO:0000256" key="1">
    <source>
        <dbReference type="ARBA" id="ARBA00010792"/>
    </source>
</evidence>
<reference evidence="4 5" key="1">
    <citation type="submission" date="2019-10" db="EMBL/GenBank/DDBJ databases">
        <authorList>
            <person name="Karimi E."/>
        </authorList>
    </citation>
    <scope>NUCLEOTIDE SEQUENCE [LARGE SCALE GENOMIC DNA]</scope>
    <source>
        <strain evidence="4">Exiguobacterium sp. 9Y</strain>
    </source>
</reference>
<keyword evidence="2" id="KW-1133">Transmembrane helix</keyword>
<feature type="transmembrane region" description="Helical" evidence="2">
    <location>
        <begin position="12"/>
        <end position="30"/>
    </location>
</feature>
<dbReference type="PANTHER" id="PTHR42709">
    <property type="entry name" value="ALKALINE PHOSPHATASE LIKE PROTEIN"/>
    <property type="match status" value="1"/>
</dbReference>
<comment type="similarity">
    <text evidence="1">Belongs to the DedA family.</text>
</comment>
<dbReference type="Pfam" id="PF09335">
    <property type="entry name" value="VTT_dom"/>
    <property type="match status" value="1"/>
</dbReference>
<evidence type="ECO:0000259" key="3">
    <source>
        <dbReference type="Pfam" id="PF09335"/>
    </source>
</evidence>
<keyword evidence="2" id="KW-0812">Transmembrane</keyword>
<dbReference type="InterPro" id="IPR051311">
    <property type="entry name" value="DedA_domain"/>
</dbReference>
<organism evidence="4 5">
    <name type="scientific">Exiguobacterium oxidotolerans</name>
    <dbReference type="NCBI Taxonomy" id="223958"/>
    <lineage>
        <taxon>Bacteria</taxon>
        <taxon>Bacillati</taxon>
        <taxon>Bacillota</taxon>
        <taxon>Bacilli</taxon>
        <taxon>Bacillales</taxon>
        <taxon>Bacillales Family XII. Incertae Sedis</taxon>
        <taxon>Exiguobacterium</taxon>
    </lineage>
</organism>
<dbReference type="PANTHER" id="PTHR42709:SF9">
    <property type="entry name" value="ALKALINE PHOSPHATASE LIKE PROTEIN"/>
    <property type="match status" value="1"/>
</dbReference>
<feature type="transmembrane region" description="Helical" evidence="2">
    <location>
        <begin position="136"/>
        <end position="157"/>
    </location>
</feature>
<gene>
    <name evidence="4" type="primary">ybfM</name>
    <name evidence="4" type="ORF">EXIGUO9Y_190078</name>
</gene>
<sequence length="158" mass="18089">MMALFEELITSYGYIAIFIVLALGLFSLPVPDELMILLVGYFTKIGLFHYSLTFAVVCIGSFIGMMFSYFIGKRAGRPLLDWLGRWMSAPRKWSDKAEKWIEKYGATAIIVSYFIPGMRHFAGYFCGMSRMSMKTYAFYTSISVGTWSLIFLTIGRFF</sequence>
<evidence type="ECO:0000256" key="2">
    <source>
        <dbReference type="SAM" id="Phobius"/>
    </source>
</evidence>
<accession>A0A653I702</accession>
<feature type="transmembrane region" description="Helical" evidence="2">
    <location>
        <begin position="50"/>
        <end position="71"/>
    </location>
</feature>
<name>A0A653I702_9BACL</name>